<accession>A0A4C1W1B5</accession>
<feature type="region of interest" description="Disordered" evidence="1">
    <location>
        <begin position="52"/>
        <end position="104"/>
    </location>
</feature>
<organism evidence="2 3">
    <name type="scientific">Eumeta variegata</name>
    <name type="common">Bagworm moth</name>
    <name type="synonym">Eumeta japonica</name>
    <dbReference type="NCBI Taxonomy" id="151549"/>
    <lineage>
        <taxon>Eukaryota</taxon>
        <taxon>Metazoa</taxon>
        <taxon>Ecdysozoa</taxon>
        <taxon>Arthropoda</taxon>
        <taxon>Hexapoda</taxon>
        <taxon>Insecta</taxon>
        <taxon>Pterygota</taxon>
        <taxon>Neoptera</taxon>
        <taxon>Endopterygota</taxon>
        <taxon>Lepidoptera</taxon>
        <taxon>Glossata</taxon>
        <taxon>Ditrysia</taxon>
        <taxon>Tineoidea</taxon>
        <taxon>Psychidae</taxon>
        <taxon>Oiketicinae</taxon>
        <taxon>Eumeta</taxon>
    </lineage>
</organism>
<evidence type="ECO:0000256" key="1">
    <source>
        <dbReference type="SAM" id="MobiDB-lite"/>
    </source>
</evidence>
<sequence length="141" mass="16366">MYSDLSGNIKFSYEQRRDSWTNKGSTYPEPYICRNHIQDRVPAESRHLRPVRAAEEVHPGRRSRPHLSIPRPGGRRAVEHRIAKRTIRRRPDADAAHRSLAAAPRPQPLRYHLAVAVRWFRVCTFKSEGTRFGPDHGRIGR</sequence>
<evidence type="ECO:0000313" key="2">
    <source>
        <dbReference type="EMBL" id="GBP43954.1"/>
    </source>
</evidence>
<dbReference type="Proteomes" id="UP000299102">
    <property type="component" value="Unassembled WGS sequence"/>
</dbReference>
<comment type="caution">
    <text evidence="2">The sequence shown here is derived from an EMBL/GenBank/DDBJ whole genome shotgun (WGS) entry which is preliminary data.</text>
</comment>
<keyword evidence="3" id="KW-1185">Reference proteome</keyword>
<gene>
    <name evidence="2" type="ORF">EVAR_27122_1</name>
</gene>
<dbReference type="EMBL" id="BGZK01000445">
    <property type="protein sequence ID" value="GBP43954.1"/>
    <property type="molecule type" value="Genomic_DNA"/>
</dbReference>
<proteinExistence type="predicted"/>
<name>A0A4C1W1B5_EUMVA</name>
<evidence type="ECO:0000313" key="3">
    <source>
        <dbReference type="Proteomes" id="UP000299102"/>
    </source>
</evidence>
<protein>
    <submittedName>
        <fullName evidence="2">Uncharacterized protein</fullName>
    </submittedName>
</protein>
<reference evidence="2 3" key="1">
    <citation type="journal article" date="2019" name="Commun. Biol.">
        <title>The bagworm genome reveals a unique fibroin gene that provides high tensile strength.</title>
        <authorList>
            <person name="Kono N."/>
            <person name="Nakamura H."/>
            <person name="Ohtoshi R."/>
            <person name="Tomita M."/>
            <person name="Numata K."/>
            <person name="Arakawa K."/>
        </authorList>
    </citation>
    <scope>NUCLEOTIDE SEQUENCE [LARGE SCALE GENOMIC DNA]</scope>
</reference>
<dbReference type="AlphaFoldDB" id="A0A4C1W1B5"/>